<evidence type="ECO:0000313" key="2">
    <source>
        <dbReference type="Proteomes" id="UP000296455"/>
    </source>
</evidence>
<organism evidence="1 2">
    <name type="scientific">Burkholderia phage BcepSaruman</name>
    <dbReference type="NCBI Taxonomy" id="2530032"/>
    <lineage>
        <taxon>Viruses</taxon>
        <taxon>Duplodnaviria</taxon>
        <taxon>Heunggongvirae</taxon>
        <taxon>Uroviricota</taxon>
        <taxon>Caudoviricetes</taxon>
        <taxon>Sarumanvirus</taxon>
        <taxon>Sarumanvirus bcepsaruman</taxon>
    </lineage>
</organism>
<dbReference type="EMBL" id="MK552140">
    <property type="protein sequence ID" value="QBX06590.1"/>
    <property type="molecule type" value="Genomic_DNA"/>
</dbReference>
<gene>
    <name evidence="1" type="ORF">BcepSaruman_177</name>
</gene>
<proteinExistence type="predicted"/>
<protein>
    <submittedName>
        <fullName evidence="1">Uncharacterized protein</fullName>
    </submittedName>
</protein>
<sequence>MSLISRIFGGRPANVIEAAVQYSAPHWIVMIRNPGQKEWIPLLDTDKKAESQNEFGEVVKSRHAIRTFNNAIEAQNWIASNMPGASVKQEPQ</sequence>
<name>A0A4D5ZD38_9CAUD</name>
<keyword evidence="2" id="KW-1185">Reference proteome</keyword>
<reference evidence="1 2" key="1">
    <citation type="submission" date="2019-02" db="EMBL/GenBank/DDBJ databases">
        <title>Complete genome sequence of Burkholderia cenocepacia phage BcepSaruman.</title>
        <authorList>
            <person name="Park K."/>
            <person name="Liu M."/>
            <person name="Gill J."/>
        </authorList>
    </citation>
    <scope>NUCLEOTIDE SEQUENCE [LARGE SCALE GENOMIC DNA]</scope>
</reference>
<evidence type="ECO:0000313" key="1">
    <source>
        <dbReference type="EMBL" id="QBX06590.1"/>
    </source>
</evidence>
<dbReference type="Proteomes" id="UP000296455">
    <property type="component" value="Segment"/>
</dbReference>
<accession>A0A4D5ZD38</accession>